<dbReference type="PANTHER" id="PTHR30024:SF48">
    <property type="entry name" value="ABC TRANSPORTER SUBSTRATE-BINDING PROTEIN"/>
    <property type="match status" value="1"/>
</dbReference>
<proteinExistence type="predicted"/>
<dbReference type="PANTHER" id="PTHR30024">
    <property type="entry name" value="ALIPHATIC SULFONATES-BINDING PROTEIN-RELATED"/>
    <property type="match status" value="1"/>
</dbReference>
<dbReference type="AlphaFoldDB" id="A0AAU7XDT7"/>
<accession>A0AAU7XDT7</accession>
<name>A0AAU7XDT7_9HYPH</name>
<organism evidence="3">
    <name type="scientific">Methyloraptor flagellatus</name>
    <dbReference type="NCBI Taxonomy" id="3162530"/>
    <lineage>
        <taxon>Bacteria</taxon>
        <taxon>Pseudomonadati</taxon>
        <taxon>Pseudomonadota</taxon>
        <taxon>Alphaproteobacteria</taxon>
        <taxon>Hyphomicrobiales</taxon>
        <taxon>Ancalomicrobiaceae</taxon>
        <taxon>Methyloraptor</taxon>
    </lineage>
</organism>
<feature type="domain" description="SsuA/THI5-like" evidence="2">
    <location>
        <begin position="55"/>
        <end position="247"/>
    </location>
</feature>
<dbReference type="InterPro" id="IPR015168">
    <property type="entry name" value="SsuA/THI5"/>
</dbReference>
<evidence type="ECO:0000313" key="3">
    <source>
        <dbReference type="EMBL" id="XBY45029.1"/>
    </source>
</evidence>
<dbReference type="KEGG" id="mflg:ABS361_01630"/>
<evidence type="ECO:0000259" key="2">
    <source>
        <dbReference type="Pfam" id="PF09084"/>
    </source>
</evidence>
<feature type="signal peptide" evidence="1">
    <location>
        <begin position="1"/>
        <end position="26"/>
    </location>
</feature>
<protein>
    <submittedName>
        <fullName evidence="3">ABC transporter substrate-binding protein</fullName>
    </submittedName>
</protein>
<dbReference type="RefSeq" id="WP_407050122.1">
    <property type="nucleotide sequence ID" value="NZ_CP158568.1"/>
</dbReference>
<dbReference type="Gene3D" id="3.40.190.10">
    <property type="entry name" value="Periplasmic binding protein-like II"/>
    <property type="match status" value="2"/>
</dbReference>
<feature type="chain" id="PRO_5043694839" evidence="1">
    <location>
        <begin position="27"/>
        <end position="326"/>
    </location>
</feature>
<evidence type="ECO:0000256" key="1">
    <source>
        <dbReference type="SAM" id="SignalP"/>
    </source>
</evidence>
<keyword evidence="1" id="KW-0732">Signal</keyword>
<sequence>MKFSRLLAVLALAAGLSGTGASGAGAAERVRVGILKFGTVAWEMDVVRANKLDAANGVAVETVDLASPDAARIAFQAGEVDTIVSDVLWAARLRAEGKPVVYVPFSAAEGSVMVASGAPIRSVGDLKAKKIGVAGGPLDKGWLLLQAYAKKTAGLDLAREAEPVYGAPPLLQQKLESGELDAALIYWNFAARLEAKGFRELVSVEGAARGLGAEGQVALIGYVFRQDFADAHPDLVKGFVAASRAAKALLAGQDAEWTRIRPIMRADDDATFAALKRRFVEGVPSRPIAEEARDAAGLYAQIAAIGGERLVGPAKTLPDGTYWQGK</sequence>
<dbReference type="SUPFAM" id="SSF53850">
    <property type="entry name" value="Periplasmic binding protein-like II"/>
    <property type="match status" value="1"/>
</dbReference>
<gene>
    <name evidence="3" type="ORF">ABS361_01630</name>
</gene>
<dbReference type="Pfam" id="PF09084">
    <property type="entry name" value="NMT1"/>
    <property type="match status" value="1"/>
</dbReference>
<dbReference type="EMBL" id="CP158568">
    <property type="protein sequence ID" value="XBY45029.1"/>
    <property type="molecule type" value="Genomic_DNA"/>
</dbReference>
<reference evidence="3" key="1">
    <citation type="submission" date="2024-06" db="EMBL/GenBank/DDBJ databases">
        <title>Methylostella associata gen. nov., sp. nov., a novel Ancalomicrobiaceae-affiliated facultatively methylotrophic bacteria that feed on methanotrophs of the genus Methylococcus.</title>
        <authorList>
            <person name="Saltykova V."/>
            <person name="Danilova O.V."/>
            <person name="Oshkin I.Y."/>
            <person name="Belova S.E."/>
            <person name="Pimenov N.V."/>
            <person name="Dedysh S.N."/>
        </authorList>
    </citation>
    <scope>NUCLEOTIDE SEQUENCE</scope>
    <source>
        <strain evidence="3">S20</strain>
    </source>
</reference>